<evidence type="ECO:0000256" key="1">
    <source>
        <dbReference type="ARBA" id="ARBA00006914"/>
    </source>
</evidence>
<organism evidence="5 6">
    <name type="scientific">[Clostridium] polysaccharolyticum</name>
    <dbReference type="NCBI Taxonomy" id="29364"/>
    <lineage>
        <taxon>Bacteria</taxon>
        <taxon>Bacillati</taxon>
        <taxon>Bacillota</taxon>
        <taxon>Clostridia</taxon>
        <taxon>Lachnospirales</taxon>
        <taxon>Lachnospiraceae</taxon>
    </lineage>
</organism>
<keyword evidence="6" id="KW-1185">Reference proteome</keyword>
<dbReference type="InterPro" id="IPR003593">
    <property type="entry name" value="AAA+_ATPase"/>
</dbReference>
<dbReference type="Proteomes" id="UP000199800">
    <property type="component" value="Unassembled WGS sequence"/>
</dbReference>
<feature type="domain" description="AAA+ ATPase" evidence="4">
    <location>
        <begin position="531"/>
        <end position="663"/>
    </location>
</feature>
<comment type="similarity">
    <text evidence="1">Belongs to the AAA ATPase family.</text>
</comment>
<evidence type="ECO:0000259" key="4">
    <source>
        <dbReference type="SMART" id="SM00382"/>
    </source>
</evidence>
<keyword evidence="3" id="KW-0067">ATP-binding</keyword>
<evidence type="ECO:0000313" key="6">
    <source>
        <dbReference type="Proteomes" id="UP000199800"/>
    </source>
</evidence>
<dbReference type="CDD" id="cd19481">
    <property type="entry name" value="RecA-like_protease"/>
    <property type="match status" value="1"/>
</dbReference>
<dbReference type="InterPro" id="IPR003959">
    <property type="entry name" value="ATPase_AAA_core"/>
</dbReference>
<dbReference type="AlphaFoldDB" id="A0A1I0CA67"/>
<dbReference type="RefSeq" id="WP_092477682.1">
    <property type="nucleotide sequence ID" value="NZ_FOHN01000009.1"/>
</dbReference>
<dbReference type="SMART" id="SM00382">
    <property type="entry name" value="AAA"/>
    <property type="match status" value="1"/>
</dbReference>
<dbReference type="GO" id="GO:0005524">
    <property type="term" value="F:ATP binding"/>
    <property type="evidence" value="ECO:0007669"/>
    <property type="project" value="UniProtKB-KW"/>
</dbReference>
<dbReference type="OrthoDB" id="9806903at2"/>
<name>A0A1I0CA67_9FIRM</name>
<dbReference type="Pfam" id="PF00004">
    <property type="entry name" value="AAA"/>
    <property type="match status" value="1"/>
</dbReference>
<keyword evidence="2" id="KW-0547">Nucleotide-binding</keyword>
<dbReference type="InterPro" id="IPR050221">
    <property type="entry name" value="26S_Proteasome_ATPase"/>
</dbReference>
<dbReference type="SUPFAM" id="SSF52540">
    <property type="entry name" value="P-loop containing nucleoside triphosphate hydrolases"/>
    <property type="match status" value="2"/>
</dbReference>
<protein>
    <submittedName>
        <fullName evidence="5">ATPase family associated with various cellular activities (AAA)</fullName>
    </submittedName>
</protein>
<evidence type="ECO:0000313" key="5">
    <source>
        <dbReference type="EMBL" id="SET15868.1"/>
    </source>
</evidence>
<dbReference type="GO" id="GO:0016887">
    <property type="term" value="F:ATP hydrolysis activity"/>
    <property type="evidence" value="ECO:0007669"/>
    <property type="project" value="InterPro"/>
</dbReference>
<proteinExistence type="inferred from homology"/>
<accession>A0A1I0CA67</accession>
<dbReference type="InterPro" id="IPR027417">
    <property type="entry name" value="P-loop_NTPase"/>
</dbReference>
<evidence type="ECO:0000256" key="2">
    <source>
        <dbReference type="ARBA" id="ARBA00022741"/>
    </source>
</evidence>
<dbReference type="Gene3D" id="3.40.50.300">
    <property type="entry name" value="P-loop containing nucleotide triphosphate hydrolases"/>
    <property type="match status" value="1"/>
</dbReference>
<dbReference type="Pfam" id="PF22977">
    <property type="entry name" value="WHD"/>
    <property type="match status" value="1"/>
</dbReference>
<evidence type="ECO:0000256" key="3">
    <source>
        <dbReference type="ARBA" id="ARBA00022840"/>
    </source>
</evidence>
<dbReference type="EMBL" id="FOHN01000009">
    <property type="protein sequence ID" value="SET15868.1"/>
    <property type="molecule type" value="Genomic_DNA"/>
</dbReference>
<gene>
    <name evidence="5" type="ORF">SAMN04487772_10977</name>
</gene>
<dbReference type="PANTHER" id="PTHR23073">
    <property type="entry name" value="26S PROTEASOME REGULATORY SUBUNIT"/>
    <property type="match status" value="1"/>
</dbReference>
<dbReference type="InterPro" id="IPR054472">
    <property type="entry name" value="WHD"/>
</dbReference>
<reference evidence="5 6" key="1">
    <citation type="submission" date="2016-10" db="EMBL/GenBank/DDBJ databases">
        <authorList>
            <person name="de Groot N.N."/>
        </authorList>
    </citation>
    <scope>NUCLEOTIDE SEQUENCE [LARGE SCALE GENOMIC DNA]</scope>
    <source>
        <strain evidence="5 6">DSM 1801</strain>
    </source>
</reference>
<sequence length="748" mass="86875">MQLEELYDVFFQKEKEQEPYGDEEEFNLDMLRFLDLILTIGCSLKYLDGEGEPPLEIENAHLRGVAITGKEVVASLYDNSIEREEELPFDEIKEILLSAIATIRNRIEKTEEKQKIVLRMKLLGDKMALSDFERFMVLLGWANYMDIKYELIYSYLQGDVRMKQPSLRLAVSLYELFQKIQQQEVAKLTFAQSPVFSVILQRKELYDNIQLGETFTLSPRVFDWLAGNSHLSDMLRKSVIEVSDYFSVKQSDGNYLMPIYEKEYNQIKNILCYIRKEKEERCQILNIYGPEGNGKKFFVDRALRELEISGLFVDVQVIVAQFDIYQYMEGFYQECMLADRLPCFVYRNIAHEEEEKRENILDKIYQIIDLCKRKFPLVIWISEEKAEYFLGQEFRYMSVKMDNLSLKERYLVWCEFAKQYKISQEVDLNLLANQFSLSVRGIKDTLWNAELLRVSEDRQEITIEAIRSAVKQQSVSKLGQCATLIPATYTWDDLVISQEQKTQLELICNQVKYKSIVGEEWGFFNKTAYGRGVCALFYGAPGTGKTMAVQVIANELGLSLYRIDLSQLISKYVGETEKNISKVFERAKGINALLFFDEADSLFAKRLDVKDSMDRSANAQTAHLLQQMEDYDGITILATNLAMNLDDAFKRRIKFMIKFTYPAKEVRMQLWQTILPKQVPCEEELDLAFFAETFELSGSSIKEILTIAAFMAASKQRKLSNKDIVEAVKLNYAKYGKTLSDEDFSYLV</sequence>
<dbReference type="STRING" id="29364.SAMN04487772_10977"/>